<evidence type="ECO:0000256" key="1">
    <source>
        <dbReference type="SAM" id="MobiDB-lite"/>
    </source>
</evidence>
<feature type="region of interest" description="Disordered" evidence="1">
    <location>
        <begin position="42"/>
        <end position="71"/>
    </location>
</feature>
<dbReference type="HOGENOM" id="CLU_2032254_0_0_1"/>
<dbReference type="AlphaFoldDB" id="A0A093VAK5"/>
<feature type="compositionally biased region" description="Low complexity" evidence="1">
    <location>
        <begin position="51"/>
        <end position="66"/>
    </location>
</feature>
<reference evidence="2" key="1">
    <citation type="journal article" date="2014" name="PLoS Genet.">
        <title>Signature Gene Expression Reveals Novel Clues to the Molecular Mechanisms of Dimorphic Transition in Penicillium marneffei.</title>
        <authorList>
            <person name="Yang E."/>
            <person name="Wang G."/>
            <person name="Cai J."/>
            <person name="Woo P.C."/>
            <person name="Lau S.K."/>
            <person name="Yuen K.-Y."/>
            <person name="Chow W.-N."/>
            <person name="Lin X."/>
        </authorList>
    </citation>
    <scope>NUCLEOTIDE SEQUENCE [LARGE SCALE GENOMIC DNA]</scope>
    <source>
        <strain evidence="2">PM1</strain>
    </source>
</reference>
<accession>A0A093VAK5</accession>
<organism evidence="2">
    <name type="scientific">Talaromyces marneffei PM1</name>
    <dbReference type="NCBI Taxonomy" id="1077442"/>
    <lineage>
        <taxon>Eukaryota</taxon>
        <taxon>Fungi</taxon>
        <taxon>Dikarya</taxon>
        <taxon>Ascomycota</taxon>
        <taxon>Pezizomycotina</taxon>
        <taxon>Eurotiomycetes</taxon>
        <taxon>Eurotiomycetidae</taxon>
        <taxon>Eurotiales</taxon>
        <taxon>Trichocomaceae</taxon>
        <taxon>Talaromyces</taxon>
        <taxon>Talaromyces sect. Talaromyces</taxon>
    </lineage>
</organism>
<proteinExistence type="predicted"/>
<gene>
    <name evidence="2" type="ORF">GQ26_0102200</name>
</gene>
<comment type="caution">
    <text evidence="2">The sequence shown here is derived from an EMBL/GenBank/DDBJ whole genome shotgun (WGS) entry which is preliminary data.</text>
</comment>
<evidence type="ECO:0000313" key="2">
    <source>
        <dbReference type="EMBL" id="KFX49220.1"/>
    </source>
</evidence>
<sequence>LVNELLIPRWYKVSFFSLSSPPPSLFLLSLSHTTHFNDQSTNQFDTYFTMDPNQQQQQQQPQQGNDQSEDYLDKGLDFIETKFGQGKIDPVKMRDTNEKITDGARGMFEKFTGKKVPEKFSN</sequence>
<name>A0A093VAK5_TALMA</name>
<protein>
    <submittedName>
        <fullName evidence="2">Uncharacterized protein</fullName>
    </submittedName>
</protein>
<dbReference type="EMBL" id="JPOX01000010">
    <property type="protein sequence ID" value="KFX49220.1"/>
    <property type="molecule type" value="Genomic_DNA"/>
</dbReference>
<feature type="non-terminal residue" evidence="2">
    <location>
        <position position="1"/>
    </location>
</feature>
<dbReference type="eggNOG" id="ENOG502SYKH">
    <property type="taxonomic scope" value="Eukaryota"/>
</dbReference>